<name>A0A9P8KZX6_9PEZI</name>
<evidence type="ECO:0000256" key="1">
    <source>
        <dbReference type="SAM" id="MobiDB-lite"/>
    </source>
</evidence>
<dbReference type="PANTHER" id="PTHR42078">
    <property type="entry name" value="GLUCAN 1, 4-ALPHA-GLUCOSIDASE"/>
    <property type="match status" value="1"/>
</dbReference>
<evidence type="ECO:0000256" key="2">
    <source>
        <dbReference type="SAM" id="Phobius"/>
    </source>
</evidence>
<feature type="compositionally biased region" description="Polar residues" evidence="1">
    <location>
        <begin position="79"/>
        <end position="98"/>
    </location>
</feature>
<feature type="domain" description="DUF7820" evidence="3">
    <location>
        <begin position="390"/>
        <end position="617"/>
    </location>
</feature>
<dbReference type="PANTHER" id="PTHR42078:SF1">
    <property type="entry name" value="GLUCAN 1, 4-ALPHA-GLUCOSIDASE"/>
    <property type="match status" value="1"/>
</dbReference>
<feature type="compositionally biased region" description="Basic and acidic residues" evidence="1">
    <location>
        <begin position="531"/>
        <end position="543"/>
    </location>
</feature>
<dbReference type="OrthoDB" id="5384459at2759"/>
<dbReference type="Proteomes" id="UP000698800">
    <property type="component" value="Unassembled WGS sequence"/>
</dbReference>
<feature type="transmembrane region" description="Helical" evidence="2">
    <location>
        <begin position="345"/>
        <end position="368"/>
    </location>
</feature>
<evidence type="ECO:0000313" key="5">
    <source>
        <dbReference type="Proteomes" id="UP000698800"/>
    </source>
</evidence>
<dbReference type="Pfam" id="PF25130">
    <property type="entry name" value="DUF7820"/>
    <property type="match status" value="1"/>
</dbReference>
<comment type="caution">
    <text evidence="4">The sequence shown here is derived from an EMBL/GenBank/DDBJ whole genome shotgun (WGS) entry which is preliminary data.</text>
</comment>
<reference evidence="4" key="1">
    <citation type="submission" date="2021-03" db="EMBL/GenBank/DDBJ databases">
        <title>Comparative genomics and phylogenomic investigation of the class Geoglossomycetes provide insights into ecological specialization and systematics.</title>
        <authorList>
            <person name="Melie T."/>
            <person name="Pirro S."/>
            <person name="Miller A.N."/>
            <person name="Quandt A."/>
        </authorList>
    </citation>
    <scope>NUCLEOTIDE SEQUENCE</scope>
    <source>
        <strain evidence="4">GBOQ0MN5Z8</strain>
    </source>
</reference>
<protein>
    <recommendedName>
        <fullName evidence="3">DUF7820 domain-containing protein</fullName>
    </recommendedName>
</protein>
<organism evidence="4 5">
    <name type="scientific">Glutinoglossum americanum</name>
    <dbReference type="NCBI Taxonomy" id="1670608"/>
    <lineage>
        <taxon>Eukaryota</taxon>
        <taxon>Fungi</taxon>
        <taxon>Dikarya</taxon>
        <taxon>Ascomycota</taxon>
        <taxon>Pezizomycotina</taxon>
        <taxon>Geoglossomycetes</taxon>
        <taxon>Geoglossales</taxon>
        <taxon>Geoglossaceae</taxon>
        <taxon>Glutinoglossum</taxon>
    </lineage>
</organism>
<evidence type="ECO:0000313" key="4">
    <source>
        <dbReference type="EMBL" id="KAH0541430.1"/>
    </source>
</evidence>
<evidence type="ECO:0000259" key="3">
    <source>
        <dbReference type="Pfam" id="PF25130"/>
    </source>
</evidence>
<keyword evidence="2" id="KW-1133">Transmembrane helix</keyword>
<feature type="compositionally biased region" description="Low complexity" evidence="1">
    <location>
        <begin position="117"/>
        <end position="133"/>
    </location>
</feature>
<dbReference type="AlphaFoldDB" id="A0A9P8KZX6"/>
<keyword evidence="5" id="KW-1185">Reference proteome</keyword>
<feature type="region of interest" description="Disordered" evidence="1">
    <location>
        <begin position="522"/>
        <end position="559"/>
    </location>
</feature>
<keyword evidence="2" id="KW-0812">Transmembrane</keyword>
<feature type="region of interest" description="Disordered" evidence="1">
    <location>
        <begin position="1"/>
        <end position="145"/>
    </location>
</feature>
<proteinExistence type="predicted"/>
<dbReference type="InterPro" id="IPR056722">
    <property type="entry name" value="DUF7820"/>
</dbReference>
<gene>
    <name evidence="4" type="ORF">FGG08_004120</name>
</gene>
<dbReference type="EMBL" id="JAGHQL010000079">
    <property type="protein sequence ID" value="KAH0541430.1"/>
    <property type="molecule type" value="Genomic_DNA"/>
</dbReference>
<accession>A0A9P8KZX6</accession>
<sequence length="710" mass="76482">MADRPPNRGSSLQRSADRREPSRPSIPFNPEDDLGLESLGVSDGFAPRSSAGHDRSTAPSALPSDRLSARRSVPLNAPPNATTQRSSTAKVSDQQDGRSSFALRNDGFASQLPPRRTPSTTTTLSNDTTSTFTISRTQSPFQGPLRPTHPYAMYPQGTGIPSPAMSLSTTSTVRLPEQALGVHGPTHPYTMYPQNTVVGGGSASDTVPTLSIPVGFPGLGQNYQRRLGPEGEEAGDIIGPDGHTEQLPPYSRYPDGIPTRGHVVSNSNGPGIPATVSGVPEYDPSRSQVSLNMPQSRLSIRSAMSDSSGTRLHAVGNAESGTSGSLKERLTETGRKRVFGSKIPLWCIAIVLVVVILLLGGIIGGVLARHHAQERLATLHPAQQSTVFATVTTTLDASPFPTLPSYVPSLPTGTWSVSADMHESSNECLGGSSDSNAWSCGPSSNLQNLQIEVERDSDGGLGWIRLIVPDRSRSLEYGAQPPVFNTPTEATVALDKNDPERGPAYFFHLVYDKVVLLHDNELGPSSSNQDASKRDIGDHKRDSEDDEPSDLPPNFYQGGYQGISRKNTAQPGDLLWVCVWNDTLLEGFVYITQHSANSSLASPTSSVAPSASRAPSAQMMTYPYVVKIEEHRIPALPSQPQPYCQKKKVLDNGSLGNWTNSTGGLIIEMLDECKPWLSSRSLIKERGLGRPRLEGRDDDYPTCRCEWMSL</sequence>
<keyword evidence="2" id="KW-0472">Membrane</keyword>